<feature type="region of interest" description="Disordered" evidence="1">
    <location>
        <begin position="85"/>
        <end position="139"/>
    </location>
</feature>
<sequence length="139" mass="14414">MRSLWVVVHDKGTEGGVSDGGAGGYVDDGIGGKLDGISVMTGPQAGVKELEGKGLRLQYIYQGGEGVGGANLDRRPAVEAPCKLKVQGDQHAQRQGDNAGKGQKRRRFIHAGGADRYAGDRQGIGKQGGDDGQGTRAAR</sequence>
<name>A0A644ZEU7_9ZZZZ</name>
<accession>A0A644ZEU7</accession>
<proteinExistence type="predicted"/>
<gene>
    <name evidence="2" type="ORF">SDC9_85448</name>
</gene>
<dbReference type="AlphaFoldDB" id="A0A644ZEU7"/>
<evidence type="ECO:0000256" key="1">
    <source>
        <dbReference type="SAM" id="MobiDB-lite"/>
    </source>
</evidence>
<comment type="caution">
    <text evidence="2">The sequence shown here is derived from an EMBL/GenBank/DDBJ whole genome shotgun (WGS) entry which is preliminary data.</text>
</comment>
<organism evidence="2">
    <name type="scientific">bioreactor metagenome</name>
    <dbReference type="NCBI Taxonomy" id="1076179"/>
    <lineage>
        <taxon>unclassified sequences</taxon>
        <taxon>metagenomes</taxon>
        <taxon>ecological metagenomes</taxon>
    </lineage>
</organism>
<reference evidence="2" key="1">
    <citation type="submission" date="2019-08" db="EMBL/GenBank/DDBJ databases">
        <authorList>
            <person name="Kucharzyk K."/>
            <person name="Murdoch R.W."/>
            <person name="Higgins S."/>
            <person name="Loffler F."/>
        </authorList>
    </citation>
    <scope>NUCLEOTIDE SEQUENCE</scope>
</reference>
<dbReference type="EMBL" id="VSSQ01008418">
    <property type="protein sequence ID" value="MPM38818.1"/>
    <property type="molecule type" value="Genomic_DNA"/>
</dbReference>
<evidence type="ECO:0000313" key="2">
    <source>
        <dbReference type="EMBL" id="MPM38818.1"/>
    </source>
</evidence>
<protein>
    <submittedName>
        <fullName evidence="2">Uncharacterized protein</fullName>
    </submittedName>
</protein>